<dbReference type="PANTHER" id="PTHR36740:SF1">
    <property type="entry name" value="PRC-BARREL DOMAIN-CONTAINING PROTEIN"/>
    <property type="match status" value="1"/>
</dbReference>
<sequence>MTTPPDLIRQSDLLNQLVLDRSTMETLGRVEVMWMYPSAHRVLGFVCKAGSFGTKKTAFRLAQISTLGSNGILTHNQPEETDATKVRQLESLLQCEVWSDTGNKSGKIIDYLFSLRTGEINCYLLASSGWAGIAGDLYQLPPAQILSLGRRRVLVTESVAQNLAVYQTGIKQTLAKAKAVLQEDYGQATEELRSLSQQAQTVTEQAKGRLQSLTGQFKERARSLSQQAQATIQTFNEQLQEDAQTIVGQTRENSQQLTERMKERTQTFSAQFGDSIQILTEQVEDGIQTLTVQAKEILEPTLADELDTLSAPEDAAKQSSVPDSHQASPETFSTAPSAIPSEATDLDDDAPWIDDEPWIADESIAPPTPIKPPQPTTELPASTQPDSKVDDLDDDEPWI</sequence>
<feature type="domain" description="PRC-barrel" evidence="3">
    <location>
        <begin position="89"/>
        <end position="157"/>
    </location>
</feature>
<dbReference type="Pfam" id="PF05239">
    <property type="entry name" value="PRC"/>
    <property type="match status" value="1"/>
</dbReference>
<evidence type="ECO:0000313" key="4">
    <source>
        <dbReference type="EMBL" id="MEP1058747.1"/>
    </source>
</evidence>
<feature type="compositionally biased region" description="Polar residues" evidence="2">
    <location>
        <begin position="317"/>
        <end position="336"/>
    </location>
</feature>
<feature type="coiled-coil region" evidence="1">
    <location>
        <begin position="178"/>
        <end position="238"/>
    </location>
</feature>
<proteinExistence type="predicted"/>
<dbReference type="SUPFAM" id="SSF50346">
    <property type="entry name" value="PRC-barrel domain"/>
    <property type="match status" value="1"/>
</dbReference>
<gene>
    <name evidence="4" type="ORF">NDI38_09875</name>
</gene>
<protein>
    <submittedName>
        <fullName evidence="4">PRC-barrel domain-containing protein</fullName>
    </submittedName>
</protein>
<evidence type="ECO:0000256" key="2">
    <source>
        <dbReference type="SAM" id="MobiDB-lite"/>
    </source>
</evidence>
<keyword evidence="1" id="KW-0175">Coiled coil</keyword>
<organism evidence="4 5">
    <name type="scientific">Stenomitos frigidus AS-A4</name>
    <dbReference type="NCBI Taxonomy" id="2933935"/>
    <lineage>
        <taxon>Bacteria</taxon>
        <taxon>Bacillati</taxon>
        <taxon>Cyanobacteriota</taxon>
        <taxon>Cyanophyceae</taxon>
        <taxon>Leptolyngbyales</taxon>
        <taxon>Leptolyngbyaceae</taxon>
        <taxon>Stenomitos</taxon>
    </lineage>
</organism>
<evidence type="ECO:0000313" key="5">
    <source>
        <dbReference type="Proteomes" id="UP001476950"/>
    </source>
</evidence>
<dbReference type="Gene3D" id="1.20.120.20">
    <property type="entry name" value="Apolipoprotein"/>
    <property type="match status" value="1"/>
</dbReference>
<dbReference type="PANTHER" id="PTHR36740">
    <property type="entry name" value="PRC DOMAIN-CONTAINING PROTEIN"/>
    <property type="match status" value="1"/>
</dbReference>
<name>A0ABV0KHM1_9CYAN</name>
<comment type="caution">
    <text evidence="4">The sequence shown here is derived from an EMBL/GenBank/DDBJ whole genome shotgun (WGS) entry which is preliminary data.</text>
</comment>
<keyword evidence="5" id="KW-1185">Reference proteome</keyword>
<evidence type="ECO:0000256" key="1">
    <source>
        <dbReference type="SAM" id="Coils"/>
    </source>
</evidence>
<dbReference type="InterPro" id="IPR027275">
    <property type="entry name" value="PRC-brl_dom"/>
</dbReference>
<dbReference type="EMBL" id="JAMPLM010000006">
    <property type="protein sequence ID" value="MEP1058747.1"/>
    <property type="molecule type" value="Genomic_DNA"/>
</dbReference>
<evidence type="ECO:0000259" key="3">
    <source>
        <dbReference type="Pfam" id="PF05239"/>
    </source>
</evidence>
<reference evidence="4 5" key="1">
    <citation type="submission" date="2022-04" db="EMBL/GenBank/DDBJ databases">
        <title>Positive selection, recombination, and allopatry shape intraspecific diversity of widespread and dominant cyanobacteria.</title>
        <authorList>
            <person name="Wei J."/>
            <person name="Shu W."/>
            <person name="Hu C."/>
        </authorList>
    </citation>
    <scope>NUCLEOTIDE SEQUENCE [LARGE SCALE GENOMIC DNA]</scope>
    <source>
        <strain evidence="4 5">AS-A4</strain>
    </source>
</reference>
<feature type="compositionally biased region" description="Acidic residues" evidence="2">
    <location>
        <begin position="344"/>
        <end position="359"/>
    </location>
</feature>
<feature type="region of interest" description="Disordered" evidence="2">
    <location>
        <begin position="312"/>
        <end position="399"/>
    </location>
</feature>
<dbReference type="InterPro" id="IPR011033">
    <property type="entry name" value="PRC_barrel-like_sf"/>
</dbReference>
<accession>A0ABV0KHM1</accession>
<dbReference type="Proteomes" id="UP001476950">
    <property type="component" value="Unassembled WGS sequence"/>
</dbReference>
<dbReference type="RefSeq" id="WP_190447467.1">
    <property type="nucleotide sequence ID" value="NZ_JAMPLM010000006.1"/>
</dbReference>
<feature type="compositionally biased region" description="Pro residues" evidence="2">
    <location>
        <begin position="366"/>
        <end position="375"/>
    </location>
</feature>
<dbReference type="SUPFAM" id="SSF58113">
    <property type="entry name" value="Apolipoprotein A-I"/>
    <property type="match status" value="1"/>
</dbReference>